<dbReference type="InterPro" id="IPR001767">
    <property type="entry name" value="Hedgehog_Hint"/>
</dbReference>
<dbReference type="InterPro" id="IPR003586">
    <property type="entry name" value="Hint_dom_C"/>
</dbReference>
<protein>
    <recommendedName>
        <fullName evidence="2">Hint domain-containing protein</fullName>
    </recommendedName>
</protein>
<dbReference type="PRINTS" id="PR00632">
    <property type="entry name" value="SONICHHOG"/>
</dbReference>
<gene>
    <name evidence="5" type="ORF">OTI717_LOCUS24158</name>
    <name evidence="3" type="ORF">RFH988_LOCUS32861</name>
    <name evidence="4" type="ORF">SEV965_LOCUS32667</name>
</gene>
<dbReference type="EMBL" id="CAJNOU010004159">
    <property type="protein sequence ID" value="CAF1429345.1"/>
    <property type="molecule type" value="Genomic_DNA"/>
</dbReference>
<dbReference type="Proteomes" id="UP000663882">
    <property type="component" value="Unassembled WGS sequence"/>
</dbReference>
<accession>A0A819I3W3</accession>
<name>A0A819I3W3_9BILA</name>
<dbReference type="SMART" id="SM00305">
    <property type="entry name" value="HintC"/>
    <property type="match status" value="1"/>
</dbReference>
<evidence type="ECO:0000313" key="5">
    <source>
        <dbReference type="EMBL" id="CAF3908267.1"/>
    </source>
</evidence>
<reference evidence="5" key="1">
    <citation type="submission" date="2021-02" db="EMBL/GenBank/DDBJ databases">
        <authorList>
            <person name="Nowell W R."/>
        </authorList>
    </citation>
    <scope>NUCLEOTIDE SEQUENCE</scope>
</reference>
<evidence type="ECO:0000313" key="6">
    <source>
        <dbReference type="Proteomes" id="UP000663823"/>
    </source>
</evidence>
<dbReference type="InterPro" id="IPR001657">
    <property type="entry name" value="Hedgehog"/>
</dbReference>
<dbReference type="OrthoDB" id="10042488at2759"/>
<dbReference type="GO" id="GO:0016540">
    <property type="term" value="P:protein autoprocessing"/>
    <property type="evidence" value="ECO:0007669"/>
    <property type="project" value="InterPro"/>
</dbReference>
<feature type="domain" description="Hint" evidence="2">
    <location>
        <begin position="38"/>
        <end position="82"/>
    </location>
</feature>
<dbReference type="GO" id="GO:0007267">
    <property type="term" value="P:cell-cell signaling"/>
    <property type="evidence" value="ECO:0007669"/>
    <property type="project" value="InterPro"/>
</dbReference>
<dbReference type="PANTHER" id="PTHR11889:SF31">
    <property type="entry name" value="PROTEIN HEDGEHOG"/>
    <property type="match status" value="1"/>
</dbReference>
<dbReference type="Proteomes" id="UP000663889">
    <property type="component" value="Unassembled WGS sequence"/>
</dbReference>
<evidence type="ECO:0000313" key="4">
    <source>
        <dbReference type="EMBL" id="CAF1429345.1"/>
    </source>
</evidence>
<dbReference type="Proteomes" id="UP000663823">
    <property type="component" value="Unassembled WGS sequence"/>
</dbReference>
<proteinExistence type="predicted"/>
<dbReference type="EMBL" id="CAJOAX010004485">
    <property type="protein sequence ID" value="CAF3908267.1"/>
    <property type="molecule type" value="Genomic_DNA"/>
</dbReference>
<dbReference type="EMBL" id="CAJNOO010003952">
    <property type="protein sequence ID" value="CAF1361847.1"/>
    <property type="molecule type" value="Genomic_DNA"/>
</dbReference>
<dbReference type="Pfam" id="PF01079">
    <property type="entry name" value="Hint"/>
    <property type="match status" value="1"/>
</dbReference>
<dbReference type="PANTHER" id="PTHR11889">
    <property type="entry name" value="HEDGEHOG"/>
    <property type="match status" value="1"/>
</dbReference>
<comment type="caution">
    <text evidence="5">The sequence shown here is derived from an EMBL/GenBank/DDBJ whole genome shotgun (WGS) entry which is preliminary data.</text>
</comment>
<evidence type="ECO:0000256" key="1">
    <source>
        <dbReference type="ARBA" id="ARBA00022473"/>
    </source>
</evidence>
<organism evidence="5 6">
    <name type="scientific">Rotaria sordida</name>
    <dbReference type="NCBI Taxonomy" id="392033"/>
    <lineage>
        <taxon>Eukaryota</taxon>
        <taxon>Metazoa</taxon>
        <taxon>Spiralia</taxon>
        <taxon>Gnathifera</taxon>
        <taxon>Rotifera</taxon>
        <taxon>Eurotatoria</taxon>
        <taxon>Bdelloidea</taxon>
        <taxon>Philodinida</taxon>
        <taxon>Philodinidae</taxon>
        <taxon>Rotaria</taxon>
    </lineage>
</organism>
<evidence type="ECO:0000313" key="3">
    <source>
        <dbReference type="EMBL" id="CAF1361847.1"/>
    </source>
</evidence>
<dbReference type="InterPro" id="IPR050387">
    <property type="entry name" value="Hedgehog_Signaling"/>
</dbReference>
<dbReference type="SUPFAM" id="SSF51294">
    <property type="entry name" value="Hedgehog/intein (Hint) domain"/>
    <property type="match status" value="1"/>
</dbReference>
<dbReference type="InterPro" id="IPR036844">
    <property type="entry name" value="Hint_dom_sf"/>
</dbReference>
<sequence>MTPDHFIPILGKKGDRNYIPVRTLTTDDYVFVAKLNESYQLVPSKVISISIEVKLGYYSPLTTTGTLIVDNIAVSCYSNVISHEIAHIGMAPIRWIHSLARYLIRDMDTPFKDNENHNGIHWIPGTMQMIAQTFTPQILST</sequence>
<evidence type="ECO:0000259" key="2">
    <source>
        <dbReference type="SMART" id="SM00305"/>
    </source>
</evidence>
<keyword evidence="1" id="KW-0217">Developmental protein</keyword>
<dbReference type="Gene3D" id="2.170.16.10">
    <property type="entry name" value="Hedgehog/Intein (Hint) domain"/>
    <property type="match status" value="1"/>
</dbReference>
<dbReference type="AlphaFoldDB" id="A0A819I3W3"/>